<dbReference type="PROSITE" id="PS50994">
    <property type="entry name" value="INTEGRASE"/>
    <property type="match status" value="1"/>
</dbReference>
<dbReference type="InterPro" id="IPR001584">
    <property type="entry name" value="Integrase_cat-core"/>
</dbReference>
<dbReference type="InterPro" id="IPR053392">
    <property type="entry name" value="Transposase_IS30-like"/>
</dbReference>
<dbReference type="PANTHER" id="PTHR10948">
    <property type="entry name" value="TRANSPOSASE"/>
    <property type="match status" value="1"/>
</dbReference>
<accession>A0A450W0K0</accession>
<organism evidence="3">
    <name type="scientific">Candidatus Kentrum eta</name>
    <dbReference type="NCBI Taxonomy" id="2126337"/>
    <lineage>
        <taxon>Bacteria</taxon>
        <taxon>Pseudomonadati</taxon>
        <taxon>Pseudomonadota</taxon>
        <taxon>Gammaproteobacteria</taxon>
        <taxon>Candidatus Kentrum</taxon>
    </lineage>
</organism>
<name>A0A450W0K0_9GAMM</name>
<protein>
    <submittedName>
        <fullName evidence="3">Integrase core domain-containing protein</fullName>
    </submittedName>
</protein>
<dbReference type="GO" id="GO:0004803">
    <property type="term" value="F:transposase activity"/>
    <property type="evidence" value="ECO:0007669"/>
    <property type="project" value="TreeGrafter"/>
</dbReference>
<proteinExistence type="predicted"/>
<evidence type="ECO:0000259" key="1">
    <source>
        <dbReference type="PROSITE" id="PS50994"/>
    </source>
</evidence>
<dbReference type="EMBL" id="CAADFJ010000721">
    <property type="protein sequence ID" value="VFK10607.1"/>
    <property type="molecule type" value="Genomic_DNA"/>
</dbReference>
<evidence type="ECO:0000313" key="3">
    <source>
        <dbReference type="EMBL" id="VFK10607.1"/>
    </source>
</evidence>
<dbReference type="PANTHER" id="PTHR10948:SF23">
    <property type="entry name" value="TRANSPOSASE INSI FOR INSERTION SEQUENCE ELEMENT IS30A-RELATED"/>
    <property type="match status" value="1"/>
</dbReference>
<dbReference type="EMBL" id="CAADFI010000672">
    <property type="protein sequence ID" value="VFK06353.1"/>
    <property type="molecule type" value="Genomic_DNA"/>
</dbReference>
<dbReference type="AlphaFoldDB" id="A0A450W0K0"/>
<dbReference type="Gene3D" id="3.30.420.10">
    <property type="entry name" value="Ribonuclease H-like superfamily/Ribonuclease H"/>
    <property type="match status" value="1"/>
</dbReference>
<gene>
    <name evidence="2" type="ORF">BECKH772B_GA0070898_106722</name>
    <name evidence="3" type="ORF">BECKH772C_GA0070978_107212</name>
</gene>
<dbReference type="NCBIfam" id="NF033563">
    <property type="entry name" value="transpos_IS30"/>
    <property type="match status" value="1"/>
</dbReference>
<dbReference type="GO" id="GO:0005829">
    <property type="term" value="C:cytosol"/>
    <property type="evidence" value="ECO:0007669"/>
    <property type="project" value="TreeGrafter"/>
</dbReference>
<feature type="domain" description="Integrase catalytic" evidence="1">
    <location>
        <begin position="1"/>
        <end position="116"/>
    </location>
</feature>
<dbReference type="GO" id="GO:0015074">
    <property type="term" value="P:DNA integration"/>
    <property type="evidence" value="ECO:0007669"/>
    <property type="project" value="InterPro"/>
</dbReference>
<evidence type="ECO:0000313" key="2">
    <source>
        <dbReference type="EMBL" id="VFK06353.1"/>
    </source>
</evidence>
<dbReference type="InterPro" id="IPR012337">
    <property type="entry name" value="RNaseH-like_sf"/>
</dbReference>
<sequence length="123" mass="13848">MQTKEADEVEEAVLALLEPLTEQVHTITSDNGKEFARHEGIAKTLNADFYFAHPHASWEPGLNENTNGLIRQYFPKGSDFTKITLVETRSVMDKLNNRPRKCLGMDTPNQVFFNINPTVALAT</sequence>
<dbReference type="SUPFAM" id="SSF53098">
    <property type="entry name" value="Ribonuclease H-like"/>
    <property type="match status" value="1"/>
</dbReference>
<reference evidence="3" key="1">
    <citation type="submission" date="2019-02" db="EMBL/GenBank/DDBJ databases">
        <authorList>
            <person name="Gruber-Vodicka R. H."/>
            <person name="Seah K. B. B."/>
        </authorList>
    </citation>
    <scope>NUCLEOTIDE SEQUENCE</scope>
    <source>
        <strain evidence="3">BECK_SA2B12</strain>
        <strain evidence="2">BECK_SA2B20</strain>
    </source>
</reference>
<dbReference type="InterPro" id="IPR036397">
    <property type="entry name" value="RNaseH_sf"/>
</dbReference>
<dbReference type="InterPro" id="IPR051917">
    <property type="entry name" value="Transposase-Integrase"/>
</dbReference>
<dbReference type="GO" id="GO:0032196">
    <property type="term" value="P:transposition"/>
    <property type="evidence" value="ECO:0007669"/>
    <property type="project" value="TreeGrafter"/>
</dbReference>
<dbReference type="GO" id="GO:0003676">
    <property type="term" value="F:nucleic acid binding"/>
    <property type="evidence" value="ECO:0007669"/>
    <property type="project" value="InterPro"/>
</dbReference>